<protein>
    <submittedName>
        <fullName evidence="1">Uncharacterized protein</fullName>
    </submittedName>
</protein>
<gene>
    <name evidence="1" type="ORF">C7B43_07840</name>
</gene>
<comment type="caution">
    <text evidence="1">The sequence shown here is derived from an EMBL/GenBank/DDBJ whole genome shotgun (WGS) entry which is preliminary data.</text>
</comment>
<dbReference type="Proteomes" id="UP000242699">
    <property type="component" value="Unassembled WGS sequence"/>
</dbReference>
<dbReference type="AlphaFoldDB" id="A0A2T2X5A7"/>
<evidence type="ECO:0000313" key="1">
    <source>
        <dbReference type="EMBL" id="PSR29693.1"/>
    </source>
</evidence>
<sequence>MRMNIAMAGRTLEAVTAFSIRFSVVGVWHRALVRAKGRLKVIAGLFFVRMSAGGCAGELFVHPKAWAMPGLADMRVVRGLGFTEGSGPVNLSRTDRLMALWPGKPLWHAHPLRASTALNGWGW</sequence>
<accession>A0A2T2X5A7</accession>
<evidence type="ECO:0000313" key="2">
    <source>
        <dbReference type="Proteomes" id="UP000242699"/>
    </source>
</evidence>
<dbReference type="EMBL" id="PXYT01000014">
    <property type="protein sequence ID" value="PSR29693.1"/>
    <property type="molecule type" value="Genomic_DNA"/>
</dbReference>
<organism evidence="1 2">
    <name type="scientific">Sulfobacillus benefaciens</name>
    <dbReference type="NCBI Taxonomy" id="453960"/>
    <lineage>
        <taxon>Bacteria</taxon>
        <taxon>Bacillati</taxon>
        <taxon>Bacillota</taxon>
        <taxon>Clostridia</taxon>
        <taxon>Eubacteriales</taxon>
        <taxon>Clostridiales Family XVII. Incertae Sedis</taxon>
        <taxon>Sulfobacillus</taxon>
    </lineage>
</organism>
<name>A0A2T2X5A7_9FIRM</name>
<proteinExistence type="predicted"/>
<reference evidence="1 2" key="1">
    <citation type="journal article" date="2014" name="BMC Genomics">
        <title>Comparison of environmental and isolate Sulfobacillus genomes reveals diverse carbon, sulfur, nitrogen, and hydrogen metabolisms.</title>
        <authorList>
            <person name="Justice N.B."/>
            <person name="Norman A."/>
            <person name="Brown C.T."/>
            <person name="Singh A."/>
            <person name="Thomas B.C."/>
            <person name="Banfield J.F."/>
        </authorList>
    </citation>
    <scope>NUCLEOTIDE SEQUENCE [LARGE SCALE GENOMIC DNA]</scope>
    <source>
        <strain evidence="1">AMDSBA1</strain>
    </source>
</reference>